<dbReference type="FunFam" id="1.10.630.10:FF:000018">
    <property type="entry name" value="Cytochrome P450 monooxygenase"/>
    <property type="match status" value="1"/>
</dbReference>
<dbReference type="Pfam" id="PF00067">
    <property type="entry name" value="p450"/>
    <property type="match status" value="1"/>
</dbReference>
<dbReference type="InterPro" id="IPR017972">
    <property type="entry name" value="Cyt_P450_CS"/>
</dbReference>
<dbReference type="AlphaFoldDB" id="F8B5B5"/>
<evidence type="ECO:0000256" key="3">
    <source>
        <dbReference type="ARBA" id="ARBA00022723"/>
    </source>
</evidence>
<proteinExistence type="inferred from homology"/>
<sequence>MSSASASDAPAAPLAFGAFDPARRADPYPSYRALRAADPFYRVPLGDGQATVLTRYPDCVTALSEAAWGRGESGTNAWRRADALDGGLRSFLRMNPPSHTRLRGLVSKAFTPRVVAAFQPRVTSLVDTLIDAALARGGEIDLIDTLARPLPLRVICDLLGVPARDEQTFRGWANDLTRGIDPDYLLTPDELARRRTSSREFDAYFTELIARRRARPAGDLLSELVAVQDQGDVLSESELLELCALLLVAGYETTVNLIGNAVLALLRNPDQLALLRADLDLIPSAIDETLRYDPPIQLVGRLALRDTEIAGHAFRQGEIIVILSAAAQRDPDVFTDPDRFDITRYAGAAPAHRHLGFGLGIHYCLGAPLARLEARIALRALIQRAPGLTLAADPPPYRPHLTVRSLAALPVRLS</sequence>
<evidence type="ECO:0000256" key="1">
    <source>
        <dbReference type="ARBA" id="ARBA00010617"/>
    </source>
</evidence>
<reference evidence="8 9" key="1">
    <citation type="submission" date="2011-05" db="EMBL/GenBank/DDBJ databases">
        <title>Complete sequence of chromosome of Frankia symbiont of Datisca glomerata.</title>
        <authorList>
            <consortium name="US DOE Joint Genome Institute"/>
            <person name="Lucas S."/>
            <person name="Han J."/>
            <person name="Lapidus A."/>
            <person name="Cheng J.-F."/>
            <person name="Goodwin L."/>
            <person name="Pitluck S."/>
            <person name="Peters L."/>
            <person name="Mikhailova N."/>
            <person name="Chertkov O."/>
            <person name="Teshima H."/>
            <person name="Han C."/>
            <person name="Tapia R."/>
            <person name="Land M."/>
            <person name="Hauser L."/>
            <person name="Kyrpides N."/>
            <person name="Ivanova N."/>
            <person name="Pagani I."/>
            <person name="Berry A."/>
            <person name="Pawlowski K."/>
            <person name="Persson T."/>
            <person name="Vanden Heuvel B."/>
            <person name="Benson D."/>
            <person name="Woyke T."/>
        </authorList>
    </citation>
    <scope>NUCLEOTIDE SEQUENCE [LARGE SCALE GENOMIC DNA]</scope>
    <source>
        <strain evidence="9">4085684</strain>
    </source>
</reference>
<evidence type="ECO:0000256" key="5">
    <source>
        <dbReference type="ARBA" id="ARBA00023004"/>
    </source>
</evidence>
<accession>F8B5B5</accession>
<evidence type="ECO:0000256" key="7">
    <source>
        <dbReference type="RuleBase" id="RU000461"/>
    </source>
</evidence>
<dbReference type="CDD" id="cd20625">
    <property type="entry name" value="CYP164-like"/>
    <property type="match status" value="1"/>
</dbReference>
<dbReference type="RefSeq" id="WP_013871960.1">
    <property type="nucleotide sequence ID" value="NC_015656.1"/>
</dbReference>
<keyword evidence="6 7" id="KW-0503">Monooxygenase</keyword>
<dbReference type="GO" id="GO:0050056">
    <property type="term" value="F:linalool 8-monooxygenase activity"/>
    <property type="evidence" value="ECO:0007669"/>
    <property type="project" value="UniProtKB-EC"/>
</dbReference>
<organism evidence="8 9">
    <name type="scientific">Candidatus Protofrankia datiscae</name>
    <dbReference type="NCBI Taxonomy" id="2716812"/>
    <lineage>
        <taxon>Bacteria</taxon>
        <taxon>Bacillati</taxon>
        <taxon>Actinomycetota</taxon>
        <taxon>Actinomycetes</taxon>
        <taxon>Frankiales</taxon>
        <taxon>Frankiaceae</taxon>
        <taxon>Protofrankia</taxon>
    </lineage>
</organism>
<dbReference type="Proteomes" id="UP000001549">
    <property type="component" value="Chromosome"/>
</dbReference>
<keyword evidence="5 7" id="KW-0408">Iron</keyword>
<dbReference type="EMBL" id="CP002801">
    <property type="protein sequence ID" value="AEH07967.1"/>
    <property type="molecule type" value="Genomic_DNA"/>
</dbReference>
<dbReference type="PRINTS" id="PR00359">
    <property type="entry name" value="BP450"/>
</dbReference>
<dbReference type="InterPro" id="IPR036396">
    <property type="entry name" value="Cyt_P450_sf"/>
</dbReference>
<keyword evidence="4 7" id="KW-0560">Oxidoreductase</keyword>
<keyword evidence="9" id="KW-1185">Reference proteome</keyword>
<dbReference type="PRINTS" id="PR00385">
    <property type="entry name" value="P450"/>
</dbReference>
<keyword evidence="3 7" id="KW-0479">Metal-binding</keyword>
<dbReference type="HOGENOM" id="CLU_033716_2_0_11"/>
<dbReference type="EC" id="1.14.14.84" evidence="8"/>
<dbReference type="eggNOG" id="COG2124">
    <property type="taxonomic scope" value="Bacteria"/>
</dbReference>
<dbReference type="KEGG" id="fsy:FsymDg_0410"/>
<dbReference type="PANTHER" id="PTHR46696">
    <property type="entry name" value="P450, PUTATIVE (EUROFUNG)-RELATED"/>
    <property type="match status" value="1"/>
</dbReference>
<dbReference type="GO" id="GO:0020037">
    <property type="term" value="F:heme binding"/>
    <property type="evidence" value="ECO:0007669"/>
    <property type="project" value="InterPro"/>
</dbReference>
<name>F8B5B5_9ACTN</name>
<dbReference type="InterPro" id="IPR002397">
    <property type="entry name" value="Cyt_P450_B"/>
</dbReference>
<dbReference type="InterPro" id="IPR001128">
    <property type="entry name" value="Cyt_P450"/>
</dbReference>
<evidence type="ECO:0000256" key="2">
    <source>
        <dbReference type="ARBA" id="ARBA00022617"/>
    </source>
</evidence>
<evidence type="ECO:0000256" key="4">
    <source>
        <dbReference type="ARBA" id="ARBA00023002"/>
    </source>
</evidence>
<gene>
    <name evidence="8" type="ordered locus">FsymDg_0410</name>
</gene>
<comment type="similarity">
    <text evidence="1 7">Belongs to the cytochrome P450 family.</text>
</comment>
<dbReference type="Gene3D" id="1.10.630.10">
    <property type="entry name" value="Cytochrome P450"/>
    <property type="match status" value="1"/>
</dbReference>
<keyword evidence="2 7" id="KW-0349">Heme</keyword>
<evidence type="ECO:0000256" key="6">
    <source>
        <dbReference type="ARBA" id="ARBA00023033"/>
    </source>
</evidence>
<evidence type="ECO:0000313" key="9">
    <source>
        <dbReference type="Proteomes" id="UP000001549"/>
    </source>
</evidence>
<dbReference type="GO" id="GO:0005506">
    <property type="term" value="F:iron ion binding"/>
    <property type="evidence" value="ECO:0007669"/>
    <property type="project" value="InterPro"/>
</dbReference>
<evidence type="ECO:0000313" key="8">
    <source>
        <dbReference type="EMBL" id="AEH07967.1"/>
    </source>
</evidence>
<dbReference type="PANTHER" id="PTHR46696:SF1">
    <property type="entry name" value="CYTOCHROME P450 YJIB-RELATED"/>
    <property type="match status" value="1"/>
</dbReference>
<dbReference type="PROSITE" id="PS00086">
    <property type="entry name" value="CYTOCHROME_P450"/>
    <property type="match status" value="1"/>
</dbReference>
<dbReference type="STRING" id="656024.FsymDg_0410"/>
<protein>
    <submittedName>
        <fullName evidence="8">Linalool 8-monooxygenase</fullName>
        <ecNumber evidence="8">1.14.14.84</ecNumber>
    </submittedName>
</protein>
<dbReference type="SUPFAM" id="SSF48264">
    <property type="entry name" value="Cytochrome P450"/>
    <property type="match status" value="1"/>
</dbReference>